<evidence type="ECO:0000256" key="7">
    <source>
        <dbReference type="HAMAP-Rule" id="MF_00444"/>
    </source>
</evidence>
<keyword evidence="4 7" id="KW-0378">Hydrolase</keyword>
<protein>
    <recommendedName>
        <fullName evidence="7 9">ATP-dependent Clp protease proteolytic subunit</fullName>
        <ecNumber evidence="7">3.4.21.92</ecNumber>
    </recommendedName>
    <alternativeName>
        <fullName evidence="7">Endopeptidase Clp</fullName>
    </alternativeName>
</protein>
<dbReference type="AlphaFoldDB" id="A0A9Q9BFE4"/>
<evidence type="ECO:0000256" key="8">
    <source>
        <dbReference type="PROSITE-ProRule" id="PRU10086"/>
    </source>
</evidence>
<dbReference type="CDD" id="cd07017">
    <property type="entry name" value="S14_ClpP_2"/>
    <property type="match status" value="1"/>
</dbReference>
<evidence type="ECO:0000313" key="12">
    <source>
        <dbReference type="Proteomes" id="UP001056981"/>
    </source>
</evidence>
<dbReference type="GO" id="GO:0004252">
    <property type="term" value="F:serine-type endopeptidase activity"/>
    <property type="evidence" value="ECO:0007669"/>
    <property type="project" value="UniProtKB-UniRule"/>
</dbReference>
<dbReference type="Proteomes" id="UP001056981">
    <property type="component" value="Chromosome"/>
</dbReference>
<evidence type="ECO:0000256" key="1">
    <source>
        <dbReference type="ARBA" id="ARBA00007039"/>
    </source>
</evidence>
<evidence type="ECO:0000256" key="9">
    <source>
        <dbReference type="RuleBase" id="RU003567"/>
    </source>
</evidence>
<dbReference type="SUPFAM" id="SSF52096">
    <property type="entry name" value="ClpP/crotonase"/>
    <property type="match status" value="1"/>
</dbReference>
<sequence>MNFINETNEEKKNKTNDDDALMQKFLNTRQIILAGEINKELSEKIVRQLLLMESLSATKPIYIYIDSPGGDADAGFAIFDMIRFIKAPVYTIGMGLVASAASIILLAASKERRFGMPNSHYLIHQPLSGIKGVATEIEIHAKELEKMRVKINKLIAEETGTDEKKVAKDTDRDCWLNAEESVEYGLISKIAKNRKDIPEK</sequence>
<dbReference type="InterPro" id="IPR023562">
    <property type="entry name" value="ClpP/TepA"/>
</dbReference>
<evidence type="ECO:0000256" key="2">
    <source>
        <dbReference type="ARBA" id="ARBA00022490"/>
    </source>
</evidence>
<dbReference type="InterPro" id="IPR029045">
    <property type="entry name" value="ClpP/crotonase-like_dom_sf"/>
</dbReference>
<keyword evidence="3 7" id="KW-0645">Protease</keyword>
<organism evidence="11 12">
    <name type="scientific">Treponema denticola</name>
    <dbReference type="NCBI Taxonomy" id="158"/>
    <lineage>
        <taxon>Bacteria</taxon>
        <taxon>Pseudomonadati</taxon>
        <taxon>Spirochaetota</taxon>
        <taxon>Spirochaetia</taxon>
        <taxon>Spirochaetales</taxon>
        <taxon>Treponemataceae</taxon>
        <taxon>Treponema</taxon>
    </lineage>
</organism>
<evidence type="ECO:0000256" key="3">
    <source>
        <dbReference type="ARBA" id="ARBA00022670"/>
    </source>
</evidence>
<dbReference type="HAMAP" id="MF_00444">
    <property type="entry name" value="ClpP"/>
    <property type="match status" value="1"/>
</dbReference>
<name>A0A9Q9BFE4_TREDN</name>
<keyword evidence="5 7" id="KW-0720">Serine protease</keyword>
<dbReference type="NCBIfam" id="NF011089">
    <property type="entry name" value="PRK14512.1"/>
    <property type="match status" value="1"/>
</dbReference>
<keyword evidence="10" id="KW-0812">Transmembrane</keyword>
<evidence type="ECO:0000256" key="4">
    <source>
        <dbReference type="ARBA" id="ARBA00022801"/>
    </source>
</evidence>
<dbReference type="GO" id="GO:0051117">
    <property type="term" value="F:ATPase binding"/>
    <property type="evidence" value="ECO:0007669"/>
    <property type="project" value="TreeGrafter"/>
</dbReference>
<dbReference type="PANTHER" id="PTHR10381:SF70">
    <property type="entry name" value="ATP-DEPENDENT CLP PROTEASE PROTEOLYTIC SUBUNIT"/>
    <property type="match status" value="1"/>
</dbReference>
<feature type="active site" description="Nucleophile" evidence="7">
    <location>
        <position position="99"/>
    </location>
</feature>
<dbReference type="GO" id="GO:0009368">
    <property type="term" value="C:endopeptidase Clp complex"/>
    <property type="evidence" value="ECO:0007669"/>
    <property type="project" value="TreeGrafter"/>
</dbReference>
<keyword evidence="10" id="KW-0472">Membrane</keyword>
<dbReference type="GO" id="GO:0006515">
    <property type="term" value="P:protein quality control for misfolded or incompletely synthesized proteins"/>
    <property type="evidence" value="ECO:0007669"/>
    <property type="project" value="TreeGrafter"/>
</dbReference>
<reference evidence="11" key="1">
    <citation type="submission" date="2020-04" db="EMBL/GenBank/DDBJ databases">
        <title>Comparative genomics of oral phylogroup-2 Treponema strains.</title>
        <authorList>
            <person name="Zeng H."/>
            <person name="Chan Y.K."/>
            <person name="Watt R.M."/>
        </authorList>
    </citation>
    <scope>NUCLEOTIDE SEQUENCE</scope>
    <source>
        <strain evidence="11">OMZ 905</strain>
    </source>
</reference>
<dbReference type="NCBIfam" id="NF009205">
    <property type="entry name" value="PRK12553.1"/>
    <property type="match status" value="1"/>
</dbReference>
<evidence type="ECO:0000313" key="11">
    <source>
        <dbReference type="EMBL" id="UTD00651.1"/>
    </source>
</evidence>
<dbReference type="Gene3D" id="3.90.226.10">
    <property type="entry name" value="2-enoyl-CoA Hydratase, Chain A, domain 1"/>
    <property type="match status" value="1"/>
</dbReference>
<feature type="active site" evidence="7 8">
    <location>
        <position position="124"/>
    </location>
</feature>
<keyword evidence="10" id="KW-1133">Transmembrane helix</keyword>
<evidence type="ECO:0000256" key="6">
    <source>
        <dbReference type="ARBA" id="ARBA00034021"/>
    </source>
</evidence>
<dbReference type="RefSeq" id="WP_002675859.1">
    <property type="nucleotide sequence ID" value="NZ_CP038801.1"/>
</dbReference>
<feature type="transmembrane region" description="Helical" evidence="10">
    <location>
        <begin position="89"/>
        <end position="108"/>
    </location>
</feature>
<comment type="similarity">
    <text evidence="1 7 9">Belongs to the peptidase S14 family.</text>
</comment>
<comment type="subcellular location">
    <subcellularLocation>
        <location evidence="7">Cytoplasm</location>
    </subcellularLocation>
</comment>
<dbReference type="InterPro" id="IPR033135">
    <property type="entry name" value="ClpP_His_AS"/>
</dbReference>
<dbReference type="Pfam" id="PF00574">
    <property type="entry name" value="CLP_protease"/>
    <property type="match status" value="1"/>
</dbReference>
<accession>A0A9Q9BFE4</accession>
<dbReference type="PRINTS" id="PR00127">
    <property type="entry name" value="CLPPROTEASEP"/>
</dbReference>
<dbReference type="GO" id="GO:0005737">
    <property type="term" value="C:cytoplasm"/>
    <property type="evidence" value="ECO:0007669"/>
    <property type="project" value="UniProtKB-SubCell"/>
</dbReference>
<dbReference type="InterPro" id="IPR001907">
    <property type="entry name" value="ClpP"/>
</dbReference>
<keyword evidence="2 7" id="KW-0963">Cytoplasm</keyword>
<dbReference type="EMBL" id="CP051635">
    <property type="protein sequence ID" value="UTD00651.1"/>
    <property type="molecule type" value="Genomic_DNA"/>
</dbReference>
<dbReference type="GO" id="GO:0004176">
    <property type="term" value="F:ATP-dependent peptidase activity"/>
    <property type="evidence" value="ECO:0007669"/>
    <property type="project" value="InterPro"/>
</dbReference>
<dbReference type="PANTHER" id="PTHR10381">
    <property type="entry name" value="ATP-DEPENDENT CLP PROTEASE PROTEOLYTIC SUBUNIT"/>
    <property type="match status" value="1"/>
</dbReference>
<evidence type="ECO:0000256" key="5">
    <source>
        <dbReference type="ARBA" id="ARBA00022825"/>
    </source>
</evidence>
<comment type="subunit">
    <text evidence="7">Fourteen ClpP subunits assemble into 2 heptameric rings which stack back to back to give a disk-like structure with a central cavity, resembling the structure of eukaryotic proteasomes.</text>
</comment>
<dbReference type="PROSITE" id="PS00382">
    <property type="entry name" value="CLP_PROTEASE_HIS"/>
    <property type="match status" value="1"/>
</dbReference>
<comment type="catalytic activity">
    <reaction evidence="6 7 8">
        <text>Hydrolysis of proteins to small peptides in the presence of ATP and magnesium. alpha-casein is the usual test substrate. In the absence of ATP, only oligopeptides shorter than five residues are hydrolyzed (such as succinyl-Leu-Tyr-|-NHMec, and Leu-Tyr-Leu-|-Tyr-Trp, in which cleavage of the -Tyr-|-Leu- and -Tyr-|-Trp bonds also occurs).</text>
        <dbReference type="EC" id="3.4.21.92"/>
    </reaction>
</comment>
<comment type="function">
    <text evidence="7">Cleaves peptides in various proteins in a process that requires ATP hydrolysis. Has a chymotrypsin-like activity. Plays a major role in the degradation of misfolded proteins.</text>
</comment>
<dbReference type="EC" id="3.4.21.92" evidence="7"/>
<gene>
    <name evidence="7" type="primary">clpP</name>
    <name evidence="11" type="ORF">E4N86_08055</name>
</gene>
<evidence type="ECO:0000256" key="10">
    <source>
        <dbReference type="SAM" id="Phobius"/>
    </source>
</evidence>
<proteinExistence type="inferred from homology"/>